<protein>
    <submittedName>
        <fullName evidence="7">Cytochrome c biogenesis factor N</fullName>
    </submittedName>
</protein>
<dbReference type="Pfam" id="PF01578">
    <property type="entry name" value="Cytochrom_C_asm"/>
    <property type="match status" value="1"/>
</dbReference>
<dbReference type="PRINTS" id="PR01410">
    <property type="entry name" value="CCBIOGENESIS"/>
</dbReference>
<dbReference type="GO" id="GO:0005739">
    <property type="term" value="C:mitochondrion"/>
    <property type="evidence" value="ECO:0007669"/>
    <property type="project" value="UniProtKB-SubCell"/>
</dbReference>
<organism evidence="7">
    <name type="scientific">Haplomitrium hookeri</name>
    <name type="common">Hooker's flapwort</name>
    <name type="synonym">Jungermannia hookeri</name>
    <dbReference type="NCBI Taxonomy" id="37406"/>
    <lineage>
        <taxon>Eukaryota</taxon>
        <taxon>Viridiplantae</taxon>
        <taxon>Streptophyta</taxon>
        <taxon>Embryophyta</taxon>
        <taxon>Marchantiophyta</taxon>
        <taxon>Haplomitriopsida</taxon>
        <taxon>Haplomitriidae</taxon>
        <taxon>Calobryales</taxon>
        <taxon>Haplomitriaceae</taxon>
        <taxon>Haplomitrium</taxon>
    </lineage>
</organism>
<feature type="transmembrane region" description="Helical" evidence="5">
    <location>
        <begin position="418"/>
        <end position="436"/>
    </location>
</feature>
<dbReference type="PRINTS" id="PR01412">
    <property type="entry name" value="CCBSBIOGNSIS"/>
</dbReference>
<dbReference type="PIRSF" id="PIRSF005240">
    <property type="entry name" value="Cytc_biog_CcbS"/>
    <property type="match status" value="1"/>
</dbReference>
<dbReference type="AlphaFoldDB" id="A0A4Y5WY24"/>
<keyword evidence="5" id="KW-0812">Transmembrane</keyword>
<evidence type="ECO:0000256" key="2">
    <source>
        <dbReference type="ARBA" id="ARBA00009186"/>
    </source>
</evidence>
<dbReference type="PANTHER" id="PTHR43653">
    <property type="entry name" value="CYTOCHROME C ASSEMBLY PROTEIN-RELATED"/>
    <property type="match status" value="1"/>
</dbReference>
<geneLocation type="mitochondrion" evidence="7"/>
<keyword evidence="5" id="KW-0472">Membrane</keyword>
<evidence type="ECO:0000313" key="7">
    <source>
        <dbReference type="EMBL" id="QDE12930.1"/>
    </source>
</evidence>
<dbReference type="InterPro" id="IPR003567">
    <property type="entry name" value="Cyt_c_biogenesis"/>
</dbReference>
<dbReference type="RefSeq" id="YP_009674936.1">
    <property type="nucleotide sequence ID" value="NC_043889.1"/>
</dbReference>
<dbReference type="GeneID" id="40865334"/>
<evidence type="ECO:0000256" key="4">
    <source>
        <dbReference type="ARBA" id="ARBA00023128"/>
    </source>
</evidence>
<evidence type="ECO:0000256" key="1">
    <source>
        <dbReference type="ARBA" id="ARBA00004173"/>
    </source>
</evidence>
<keyword evidence="5" id="KW-1133">Transmembrane helix</keyword>
<evidence type="ECO:0000256" key="3">
    <source>
        <dbReference type="ARBA" id="ARBA00022748"/>
    </source>
</evidence>
<comment type="subcellular location">
    <subcellularLocation>
        <location evidence="1">Mitochondrion</location>
    </subcellularLocation>
</comment>
<keyword evidence="3" id="KW-0201">Cytochrome c-type biogenesis</keyword>
<keyword evidence="4 7" id="KW-0496">Mitochondrion</keyword>
<reference evidence="7" key="1">
    <citation type="submission" date="2019-04" db="EMBL/GenBank/DDBJ databases">
        <title>RNA editing potential of early land plants mitogenomes.</title>
        <authorList>
            <person name="Myszczynski K."/>
            <person name="Slipiko M."/>
            <person name="Sawicki J."/>
        </authorList>
    </citation>
    <scope>NUCLEOTIDE SEQUENCE</scope>
</reference>
<dbReference type="GO" id="GO:0020037">
    <property type="term" value="F:heme binding"/>
    <property type="evidence" value="ECO:0007669"/>
    <property type="project" value="InterPro"/>
</dbReference>
<sequence>MPNAVTETIPAVLQKNLCSLPIISKVENVTSPELGHYFLVPSIFVALTNKLRAVAVPLYFLLLTISFSGILFRYISPDFSNYNVFTNSNANAPLFHKISGTRSNHEGSPLLRCWILSFYGFLFFYLARPCNVSEQARGAENPNLSFSFFSEGLDQRERAVLPIDEQPIYKGIASFLSISSVASPNPSVRISFVCTKSLVESNPVSQDPISAIHPPRIYAGYVASAIGFRLCLSEIINRPRKFFINLFGVFGPSLVKPNKGQRPEMALPFPHAITYSRVPLGSLAHRERARSVVRKTNTMYFHSRWTRSVNTVVWKQIRIRILTCRCFLTVGISLGSWWAYHESGRGGRWFRDPVENASFMPRVLATARIHSVISPKLNDWTFLPNMVTSSRRISGTFFVRSGLLAPVHSSATDSTRGIFLRCFSLIITGISLIPFLRMKQQSSTQLVGALSVPSSDQDPTVSKPVDHISWHSRSTLFAHSYQFNRLAKLIKDTEGQDPVIVYEASGRPR</sequence>
<dbReference type="GO" id="GO:0017004">
    <property type="term" value="P:cytochrome complex assembly"/>
    <property type="evidence" value="ECO:0007669"/>
    <property type="project" value="UniProtKB-KW"/>
</dbReference>
<dbReference type="EMBL" id="MK749465">
    <property type="protein sequence ID" value="QDE12930.1"/>
    <property type="molecule type" value="Genomic_DNA"/>
</dbReference>
<name>A0A4Y5WY24_HAPHO</name>
<dbReference type="InterPro" id="IPR003569">
    <property type="entry name" value="Cyt_c_biogenesis_plant"/>
</dbReference>
<feature type="transmembrane region" description="Helical" evidence="5">
    <location>
        <begin position="109"/>
        <end position="127"/>
    </location>
</feature>
<evidence type="ECO:0000259" key="6">
    <source>
        <dbReference type="Pfam" id="PF01578"/>
    </source>
</evidence>
<accession>A0A4Y5WY24</accession>
<evidence type="ECO:0000256" key="5">
    <source>
        <dbReference type="SAM" id="Phobius"/>
    </source>
</evidence>
<feature type="transmembrane region" description="Helical" evidence="5">
    <location>
        <begin position="58"/>
        <end position="75"/>
    </location>
</feature>
<proteinExistence type="inferred from homology"/>
<feature type="transmembrane region" description="Helical" evidence="5">
    <location>
        <begin position="322"/>
        <end position="340"/>
    </location>
</feature>
<comment type="similarity">
    <text evidence="2">Belongs to the CcmF/CycK/Ccl1/NrfE/CcsA family.</text>
</comment>
<dbReference type="InterPro" id="IPR002541">
    <property type="entry name" value="Cyt_c_assembly"/>
</dbReference>
<gene>
    <name evidence="7" type="primary">ccmFN</name>
</gene>
<dbReference type="GO" id="GO:0016020">
    <property type="term" value="C:membrane"/>
    <property type="evidence" value="ECO:0007669"/>
    <property type="project" value="InterPro"/>
</dbReference>
<dbReference type="GO" id="GO:0015232">
    <property type="term" value="F:heme transmembrane transporter activity"/>
    <property type="evidence" value="ECO:0007669"/>
    <property type="project" value="InterPro"/>
</dbReference>
<dbReference type="PANTHER" id="PTHR43653:SF1">
    <property type="entry name" value="CYTOCHROME C-TYPE BIOGENESIS PROTEIN CCMF"/>
    <property type="match status" value="1"/>
</dbReference>
<feature type="domain" description="Cytochrome c assembly protein" evidence="6">
    <location>
        <begin position="103"/>
        <end position="401"/>
    </location>
</feature>